<dbReference type="Gene3D" id="1.10.1380.10">
    <property type="entry name" value="Neutral endopeptidase , domain2"/>
    <property type="match status" value="1"/>
</dbReference>
<dbReference type="Gene3D" id="3.40.390.10">
    <property type="entry name" value="Collagenase (Catalytic Domain)"/>
    <property type="match status" value="1"/>
</dbReference>
<protein>
    <submittedName>
        <fullName evidence="1">Uncharacterized protein</fullName>
    </submittedName>
</protein>
<gene>
    <name evidence="1" type="ORF">B4U80_14658</name>
</gene>
<keyword evidence="2" id="KW-1185">Reference proteome</keyword>
<evidence type="ECO:0000313" key="2">
    <source>
        <dbReference type="Proteomes" id="UP000288716"/>
    </source>
</evidence>
<dbReference type="EMBL" id="NCKV01043340">
    <property type="protein sequence ID" value="RWS18230.1"/>
    <property type="molecule type" value="Genomic_DNA"/>
</dbReference>
<name>A0A443RSN8_9ACAR</name>
<dbReference type="SUPFAM" id="SSF55486">
    <property type="entry name" value="Metalloproteases ('zincins'), catalytic domain"/>
    <property type="match status" value="1"/>
</dbReference>
<dbReference type="InterPro" id="IPR024079">
    <property type="entry name" value="MetalloPept_cat_dom_sf"/>
</dbReference>
<organism evidence="1 2">
    <name type="scientific">Leptotrombidium deliense</name>
    <dbReference type="NCBI Taxonomy" id="299467"/>
    <lineage>
        <taxon>Eukaryota</taxon>
        <taxon>Metazoa</taxon>
        <taxon>Ecdysozoa</taxon>
        <taxon>Arthropoda</taxon>
        <taxon>Chelicerata</taxon>
        <taxon>Arachnida</taxon>
        <taxon>Acari</taxon>
        <taxon>Acariformes</taxon>
        <taxon>Trombidiformes</taxon>
        <taxon>Prostigmata</taxon>
        <taxon>Anystina</taxon>
        <taxon>Parasitengona</taxon>
        <taxon>Trombiculoidea</taxon>
        <taxon>Trombiculidae</taxon>
        <taxon>Leptotrombidium</taxon>
    </lineage>
</organism>
<dbReference type="GO" id="GO:0008237">
    <property type="term" value="F:metallopeptidase activity"/>
    <property type="evidence" value="ECO:0007669"/>
    <property type="project" value="InterPro"/>
</dbReference>
<dbReference type="AlphaFoldDB" id="A0A443RSN8"/>
<dbReference type="Proteomes" id="UP000288716">
    <property type="component" value="Unassembled WGS sequence"/>
</dbReference>
<sequence length="81" mass="9554">MLESIGAPSWVQNERQLNAFYQDTGFISSENFFSSSKAMSKWYTKLRLRYLRYDDEKTNSFAFSPAVVNAFYMRLRNNFGI</sequence>
<comment type="caution">
    <text evidence="1">The sequence shown here is derived from an EMBL/GenBank/DDBJ whole genome shotgun (WGS) entry which is preliminary data.</text>
</comment>
<proteinExistence type="predicted"/>
<dbReference type="InterPro" id="IPR042089">
    <property type="entry name" value="Peptidase_M13_dom_2"/>
</dbReference>
<accession>A0A443RSN8</accession>
<reference evidence="1 2" key="1">
    <citation type="journal article" date="2018" name="Gigascience">
        <title>Genomes of trombidid mites reveal novel predicted allergens and laterally-transferred genes associated with secondary metabolism.</title>
        <authorList>
            <person name="Dong X."/>
            <person name="Chaisiri K."/>
            <person name="Xia D."/>
            <person name="Armstrong S.D."/>
            <person name="Fang Y."/>
            <person name="Donnelly M.J."/>
            <person name="Kadowaki T."/>
            <person name="McGarry J.W."/>
            <person name="Darby A.C."/>
            <person name="Makepeace B.L."/>
        </authorList>
    </citation>
    <scope>NUCLEOTIDE SEQUENCE [LARGE SCALE GENOMIC DNA]</scope>
    <source>
        <strain evidence="1">UoL-UT</strain>
    </source>
</reference>
<dbReference type="VEuPathDB" id="VectorBase:LDEU013810"/>
<evidence type="ECO:0000313" key="1">
    <source>
        <dbReference type="EMBL" id="RWS18230.1"/>
    </source>
</evidence>